<dbReference type="PANTHER" id="PTHR42872:SF3">
    <property type="entry name" value="PROTEIN-GLUTAMATE METHYLESTERASE_PROTEIN-GLUTAMINE GLUTAMINASE 1"/>
    <property type="match status" value="1"/>
</dbReference>
<dbReference type="PANTHER" id="PTHR42872">
    <property type="entry name" value="PROTEIN-GLUTAMATE METHYLESTERASE/PROTEIN-GLUTAMINE GLUTAMINASE"/>
    <property type="match status" value="1"/>
</dbReference>
<dbReference type="Pfam" id="PF01339">
    <property type="entry name" value="CheB_methylest"/>
    <property type="match status" value="1"/>
</dbReference>
<dbReference type="SUPFAM" id="SSF52738">
    <property type="entry name" value="Methylesterase CheB, C-terminal domain"/>
    <property type="match status" value="1"/>
</dbReference>
<dbReference type="SMART" id="SM00448">
    <property type="entry name" value="REC"/>
    <property type="match status" value="1"/>
</dbReference>
<accession>A0A7V5NZK7</accession>
<feature type="domain" description="CheB-type methylesterase" evidence="7">
    <location>
        <begin position="164"/>
        <end position="351"/>
    </location>
</feature>
<evidence type="ECO:0000256" key="2">
    <source>
        <dbReference type="ARBA" id="ARBA00048267"/>
    </source>
</evidence>
<name>A0A7V5NZK7_9BACT</name>
<proteinExistence type="inferred from homology"/>
<dbReference type="SUPFAM" id="SSF52172">
    <property type="entry name" value="CheY-like"/>
    <property type="match status" value="1"/>
</dbReference>
<dbReference type="AlphaFoldDB" id="A0A7V5NZK7"/>
<feature type="active site" evidence="3 4">
    <location>
        <position position="177"/>
    </location>
</feature>
<keyword evidence="3 4" id="KW-0145">Chemotaxis</keyword>
<evidence type="ECO:0000256" key="5">
    <source>
        <dbReference type="PROSITE-ProRule" id="PRU00169"/>
    </source>
</evidence>
<dbReference type="InterPro" id="IPR008248">
    <property type="entry name" value="CheB-like"/>
</dbReference>
<evidence type="ECO:0000313" key="8">
    <source>
        <dbReference type="EMBL" id="HHI96996.1"/>
    </source>
</evidence>
<evidence type="ECO:0000259" key="6">
    <source>
        <dbReference type="PROSITE" id="PS50110"/>
    </source>
</evidence>
<dbReference type="PROSITE" id="PS50110">
    <property type="entry name" value="RESPONSE_REGULATORY"/>
    <property type="match status" value="1"/>
</dbReference>
<dbReference type="GO" id="GO:0000156">
    <property type="term" value="F:phosphorelay response regulator activity"/>
    <property type="evidence" value="ECO:0007669"/>
    <property type="project" value="InterPro"/>
</dbReference>
<dbReference type="PIRSF" id="PIRSF000876">
    <property type="entry name" value="RR_chemtxs_CheB"/>
    <property type="match status" value="1"/>
</dbReference>
<dbReference type="Proteomes" id="UP000886101">
    <property type="component" value="Unassembled WGS sequence"/>
</dbReference>
<dbReference type="InterPro" id="IPR001789">
    <property type="entry name" value="Sig_transdc_resp-reg_receiver"/>
</dbReference>
<dbReference type="GO" id="GO:0006935">
    <property type="term" value="P:chemotaxis"/>
    <property type="evidence" value="ECO:0007669"/>
    <property type="project" value="UniProtKB-UniRule"/>
</dbReference>
<comment type="caution">
    <text evidence="8">The sequence shown here is derived from an EMBL/GenBank/DDBJ whole genome shotgun (WGS) entry which is preliminary data.</text>
</comment>
<keyword evidence="3" id="KW-0963">Cytoplasm</keyword>
<dbReference type="NCBIfam" id="NF009206">
    <property type="entry name" value="PRK12555.1"/>
    <property type="match status" value="1"/>
</dbReference>
<protein>
    <recommendedName>
        <fullName evidence="3">Protein-glutamate methylesterase/protein-glutamine glutaminase</fullName>
        <ecNumber evidence="3">3.1.1.61</ecNumber>
        <ecNumber evidence="3">3.5.1.44</ecNumber>
    </recommendedName>
</protein>
<dbReference type="GO" id="GO:0005737">
    <property type="term" value="C:cytoplasm"/>
    <property type="evidence" value="ECO:0007669"/>
    <property type="project" value="UniProtKB-SubCell"/>
</dbReference>
<sequence>MNRIKVLVVDDSPILRKLITQALQADREIQVVGTASNGKEALEAAPRLRPDVITLDIEMPVMDGLTALEHLRRVYPKARVIMFSSLTEKGAKETIKALSLGAFDFVTKPSTRSLSESIKKIQEELIPKIKTAAPKVLARPVRPVVSPRPAVQPATPKRRLPSRPLGGRWEVVAIGVSTGGPKALAEVIPRLPGQFPVPILIVQHMPPIFTAQLAQRLDQLSALKVVEAQEGNPLVPGKVFIAPGDYHMEVRVRGTAKVVHLHKGPPENSCRPAVDVLFRSVANVFGGRSVGIILTGMGHDGLAGAKLMKEKGALIVAQDEATSVVYGMPRAIVEAGLADYVLPLGEIPAFLQKIFVQRIAA</sequence>
<comment type="subcellular location">
    <subcellularLocation>
        <location evidence="3">Cytoplasm</location>
    </subcellularLocation>
</comment>
<comment type="PTM">
    <text evidence="3">Phosphorylated by CheA. Phosphorylation of the N-terminal regulatory domain activates the methylesterase activity.</text>
</comment>
<comment type="function">
    <text evidence="3">Involved in chemotaxis. Part of a chemotaxis signal transduction system that modulates chemotaxis in response to various stimuli. Catalyzes the demethylation of specific methylglutamate residues introduced into the chemoreceptors (methyl-accepting chemotaxis proteins or MCP) by CheR. Also mediates the irreversible deamidation of specific glutamine residues to glutamic acid.</text>
</comment>
<dbReference type="Gene3D" id="3.40.50.180">
    <property type="entry name" value="Methylesterase CheB, C-terminal domain"/>
    <property type="match status" value="1"/>
</dbReference>
<feature type="domain" description="Response regulatory" evidence="6">
    <location>
        <begin position="5"/>
        <end position="123"/>
    </location>
</feature>
<dbReference type="EC" id="3.1.1.61" evidence="3"/>
<dbReference type="PROSITE" id="PS50122">
    <property type="entry name" value="CHEB"/>
    <property type="match status" value="1"/>
</dbReference>
<organism evidence="8">
    <name type="scientific">Thermodesulfatator atlanticus</name>
    <dbReference type="NCBI Taxonomy" id="501497"/>
    <lineage>
        <taxon>Bacteria</taxon>
        <taxon>Pseudomonadati</taxon>
        <taxon>Thermodesulfobacteriota</taxon>
        <taxon>Thermodesulfobacteria</taxon>
        <taxon>Thermodesulfobacteriales</taxon>
        <taxon>Thermodesulfatatoraceae</taxon>
        <taxon>Thermodesulfatator</taxon>
    </lineage>
</organism>
<dbReference type="Gene3D" id="3.40.50.2300">
    <property type="match status" value="1"/>
</dbReference>
<feature type="modified residue" description="4-aspartylphosphate" evidence="3 5">
    <location>
        <position position="56"/>
    </location>
</feature>
<dbReference type="Pfam" id="PF00072">
    <property type="entry name" value="Response_reg"/>
    <property type="match status" value="1"/>
</dbReference>
<comment type="catalytic activity">
    <reaction evidence="2 3">
        <text>[protein]-L-glutamate 5-O-methyl ester + H2O = L-glutamyl-[protein] + methanol + H(+)</text>
        <dbReference type="Rhea" id="RHEA:23236"/>
        <dbReference type="Rhea" id="RHEA-COMP:10208"/>
        <dbReference type="Rhea" id="RHEA-COMP:10311"/>
        <dbReference type="ChEBI" id="CHEBI:15377"/>
        <dbReference type="ChEBI" id="CHEBI:15378"/>
        <dbReference type="ChEBI" id="CHEBI:17790"/>
        <dbReference type="ChEBI" id="CHEBI:29973"/>
        <dbReference type="ChEBI" id="CHEBI:82795"/>
        <dbReference type="EC" id="3.1.1.61"/>
    </reaction>
</comment>
<feature type="active site" evidence="3 4">
    <location>
        <position position="204"/>
    </location>
</feature>
<comment type="similarity">
    <text evidence="3">Belongs to the CheB family.</text>
</comment>
<evidence type="ECO:0000256" key="4">
    <source>
        <dbReference type="PROSITE-ProRule" id="PRU00050"/>
    </source>
</evidence>
<dbReference type="InterPro" id="IPR011006">
    <property type="entry name" value="CheY-like_superfamily"/>
</dbReference>
<dbReference type="InterPro" id="IPR035909">
    <property type="entry name" value="CheB_C"/>
</dbReference>
<dbReference type="CDD" id="cd16432">
    <property type="entry name" value="CheB_Rec"/>
    <property type="match status" value="1"/>
</dbReference>
<dbReference type="GO" id="GO:0050568">
    <property type="term" value="F:protein-glutamine glutaminase activity"/>
    <property type="evidence" value="ECO:0007669"/>
    <property type="project" value="UniProtKB-UniRule"/>
</dbReference>
<dbReference type="NCBIfam" id="NF001965">
    <property type="entry name" value="PRK00742.1"/>
    <property type="match status" value="1"/>
</dbReference>
<dbReference type="CDD" id="cd17541">
    <property type="entry name" value="REC_CheB-like"/>
    <property type="match status" value="1"/>
</dbReference>
<feature type="active site" evidence="3 4">
    <location>
        <position position="300"/>
    </location>
</feature>
<comment type="catalytic activity">
    <reaction evidence="3">
        <text>L-glutaminyl-[protein] + H2O = L-glutamyl-[protein] + NH4(+)</text>
        <dbReference type="Rhea" id="RHEA:16441"/>
        <dbReference type="Rhea" id="RHEA-COMP:10207"/>
        <dbReference type="Rhea" id="RHEA-COMP:10208"/>
        <dbReference type="ChEBI" id="CHEBI:15377"/>
        <dbReference type="ChEBI" id="CHEBI:28938"/>
        <dbReference type="ChEBI" id="CHEBI:29973"/>
        <dbReference type="ChEBI" id="CHEBI:30011"/>
        <dbReference type="EC" id="3.5.1.44"/>
    </reaction>
</comment>
<dbReference type="InterPro" id="IPR000673">
    <property type="entry name" value="Sig_transdc_resp-reg_Me-estase"/>
</dbReference>
<evidence type="ECO:0000256" key="1">
    <source>
        <dbReference type="ARBA" id="ARBA00022801"/>
    </source>
</evidence>
<dbReference type="EMBL" id="DROK01000120">
    <property type="protein sequence ID" value="HHI96996.1"/>
    <property type="molecule type" value="Genomic_DNA"/>
</dbReference>
<evidence type="ECO:0000256" key="3">
    <source>
        <dbReference type="HAMAP-Rule" id="MF_00099"/>
    </source>
</evidence>
<dbReference type="HAMAP" id="MF_00099">
    <property type="entry name" value="CheB_chemtxs"/>
    <property type="match status" value="1"/>
</dbReference>
<keyword evidence="1 3" id="KW-0378">Hydrolase</keyword>
<comment type="domain">
    <text evidence="3">Contains a C-terminal catalytic domain, and an N-terminal region which modulates catalytic activity.</text>
</comment>
<keyword evidence="3 5" id="KW-0597">Phosphoprotein</keyword>
<dbReference type="GO" id="GO:0008984">
    <property type="term" value="F:protein-glutamate methylesterase activity"/>
    <property type="evidence" value="ECO:0007669"/>
    <property type="project" value="UniProtKB-UniRule"/>
</dbReference>
<reference evidence="8" key="1">
    <citation type="journal article" date="2020" name="mSystems">
        <title>Genome- and Community-Level Interaction Insights into Carbon Utilization and Element Cycling Functions of Hydrothermarchaeota in Hydrothermal Sediment.</title>
        <authorList>
            <person name="Zhou Z."/>
            <person name="Liu Y."/>
            <person name="Xu W."/>
            <person name="Pan J."/>
            <person name="Luo Z.H."/>
            <person name="Li M."/>
        </authorList>
    </citation>
    <scope>NUCLEOTIDE SEQUENCE [LARGE SCALE GENOMIC DNA]</scope>
    <source>
        <strain evidence="8">HyVt-533</strain>
    </source>
</reference>
<evidence type="ECO:0000259" key="7">
    <source>
        <dbReference type="PROSITE" id="PS50122"/>
    </source>
</evidence>
<dbReference type="EC" id="3.5.1.44" evidence="3"/>
<gene>
    <name evidence="3" type="primary">cheB</name>
    <name evidence="8" type="ORF">ENJ96_04015</name>
</gene>